<evidence type="ECO:0000313" key="4">
    <source>
        <dbReference type="Proteomes" id="UP000006695"/>
    </source>
</evidence>
<dbReference type="NCBIfam" id="TIGR01552">
    <property type="entry name" value="phd_fam"/>
    <property type="match status" value="1"/>
</dbReference>
<evidence type="ECO:0000313" key="3">
    <source>
        <dbReference type="EMBL" id="ABQ25466.1"/>
    </source>
</evidence>
<accession>A5GAD7</accession>
<proteinExistence type="inferred from homology"/>
<organism evidence="3 4">
    <name type="scientific">Geotalea uraniireducens (strain Rf4)</name>
    <name type="common">Geobacter uraniireducens</name>
    <dbReference type="NCBI Taxonomy" id="351605"/>
    <lineage>
        <taxon>Bacteria</taxon>
        <taxon>Pseudomonadati</taxon>
        <taxon>Thermodesulfobacteriota</taxon>
        <taxon>Desulfuromonadia</taxon>
        <taxon>Geobacterales</taxon>
        <taxon>Geobacteraceae</taxon>
        <taxon>Geotalea</taxon>
    </lineage>
</organism>
<dbReference type="SUPFAM" id="SSF143120">
    <property type="entry name" value="YefM-like"/>
    <property type="match status" value="1"/>
</dbReference>
<dbReference type="Pfam" id="PF02604">
    <property type="entry name" value="PhdYeFM_antitox"/>
    <property type="match status" value="1"/>
</dbReference>
<gene>
    <name evidence="3" type="ordered locus">Gura_1262</name>
</gene>
<evidence type="ECO:0000256" key="1">
    <source>
        <dbReference type="ARBA" id="ARBA00009981"/>
    </source>
</evidence>
<name>A5GAD7_GEOUR</name>
<dbReference type="EMBL" id="CP000698">
    <property type="protein sequence ID" value="ABQ25466.1"/>
    <property type="molecule type" value="Genomic_DNA"/>
</dbReference>
<dbReference type="InterPro" id="IPR006442">
    <property type="entry name" value="Antitoxin_Phd/YefM"/>
</dbReference>
<sequence length="105" mass="11768">MLNLTPKENGSMPVNLAEDIRSVTDLKRNTREILDQIHKTGRPVILTVNGRADSVILDAKVFEKYQKAANMAKMLAPAEEQVAGGKTRPMKEFLKEFKNDRKISG</sequence>
<keyword evidence="4" id="KW-1185">Reference proteome</keyword>
<comment type="similarity">
    <text evidence="1 2">Belongs to the phD/YefM antitoxin family.</text>
</comment>
<dbReference type="KEGG" id="gur:Gura_1262"/>
<dbReference type="STRING" id="351605.Gura_1262"/>
<evidence type="ECO:0000256" key="2">
    <source>
        <dbReference type="RuleBase" id="RU362080"/>
    </source>
</evidence>
<reference evidence="3 4" key="1">
    <citation type="submission" date="2007-05" db="EMBL/GenBank/DDBJ databases">
        <title>Complete sequence of Geobacter uraniireducens Rf4.</title>
        <authorList>
            <consortium name="US DOE Joint Genome Institute"/>
            <person name="Copeland A."/>
            <person name="Lucas S."/>
            <person name="Lapidus A."/>
            <person name="Barry K."/>
            <person name="Detter J.C."/>
            <person name="Glavina del Rio T."/>
            <person name="Hammon N."/>
            <person name="Israni S."/>
            <person name="Dalin E."/>
            <person name="Tice H."/>
            <person name="Pitluck S."/>
            <person name="Chertkov O."/>
            <person name="Brettin T."/>
            <person name="Bruce D."/>
            <person name="Han C."/>
            <person name="Schmutz J."/>
            <person name="Larimer F."/>
            <person name="Land M."/>
            <person name="Hauser L."/>
            <person name="Kyrpides N."/>
            <person name="Mikhailova N."/>
            <person name="Shelobolina E."/>
            <person name="Aklujkar M."/>
            <person name="Lovley D."/>
            <person name="Richardson P."/>
        </authorList>
    </citation>
    <scope>NUCLEOTIDE SEQUENCE [LARGE SCALE GENOMIC DNA]</scope>
    <source>
        <strain evidence="3 4">Rf4</strain>
    </source>
</reference>
<dbReference type="HOGENOM" id="CLU_166037_3_0_7"/>
<comment type="function">
    <text evidence="2">Antitoxin component of a type II toxin-antitoxin (TA) system.</text>
</comment>
<dbReference type="AlphaFoldDB" id="A5GAD7"/>
<dbReference type="InterPro" id="IPR036165">
    <property type="entry name" value="YefM-like_sf"/>
</dbReference>
<protein>
    <recommendedName>
        <fullName evidence="2">Antitoxin</fullName>
    </recommendedName>
</protein>
<dbReference type="Gene3D" id="3.40.1620.10">
    <property type="entry name" value="YefM-like domain"/>
    <property type="match status" value="1"/>
</dbReference>
<dbReference type="Proteomes" id="UP000006695">
    <property type="component" value="Chromosome"/>
</dbReference>